<name>A0A4V1J0R7_9FUNG</name>
<organism evidence="2 3">
    <name type="scientific">Syncephalis pseudoplumigaleata</name>
    <dbReference type="NCBI Taxonomy" id="1712513"/>
    <lineage>
        <taxon>Eukaryota</taxon>
        <taxon>Fungi</taxon>
        <taxon>Fungi incertae sedis</taxon>
        <taxon>Zoopagomycota</taxon>
        <taxon>Zoopagomycotina</taxon>
        <taxon>Zoopagomycetes</taxon>
        <taxon>Zoopagales</taxon>
        <taxon>Piptocephalidaceae</taxon>
        <taxon>Syncephalis</taxon>
    </lineage>
</organism>
<sequence>MELASKHRTTFVSLNEPEEVDALADVAAQARAALDPLVELYQQALAHQQQQQPARAVACYEQAMDSLLMRQLGLHTEQSDADSDASTSTSGSEETEDDDEDDGDDDEDDDDGDGNSDSSMNKDGQDTGDAANAPPLAVSDTAQTSNTGAPMEHDIVMQEAAPDAGEESDGESPAARPSTSRRSSMASQRSVASGRQKQKKMSAATEQAIMAFIENTKELRRMRDQLQFLVLTNFARLLAMPSVAWTDLPRALTYTSKAVTLDAANTAVWCQLARMARQCSKPSLMLHAYEQGLLTRMLPASYDAHRAHSWPSMLESLADTWPERVATLSPYGWECLLGLCQALFERGDIHRCQQLMAPILDVYPDVQIDAQLRGYIDRARAIRREAEKQLCQLDATWMVGRSSASMESQPETTGNAVLRVFVMTTNDSIQSVL</sequence>
<evidence type="ECO:0000313" key="2">
    <source>
        <dbReference type="EMBL" id="RKP22499.1"/>
    </source>
</evidence>
<evidence type="ECO:0000313" key="3">
    <source>
        <dbReference type="Proteomes" id="UP000278143"/>
    </source>
</evidence>
<feature type="region of interest" description="Disordered" evidence="1">
    <location>
        <begin position="75"/>
        <end position="203"/>
    </location>
</feature>
<accession>A0A4V1J0R7</accession>
<dbReference type="EMBL" id="KZ992028">
    <property type="protein sequence ID" value="RKP22499.1"/>
    <property type="molecule type" value="Genomic_DNA"/>
</dbReference>
<reference evidence="3" key="1">
    <citation type="journal article" date="2018" name="Nat. Microbiol.">
        <title>Leveraging single-cell genomics to expand the fungal tree of life.</title>
        <authorList>
            <person name="Ahrendt S.R."/>
            <person name="Quandt C.A."/>
            <person name="Ciobanu D."/>
            <person name="Clum A."/>
            <person name="Salamov A."/>
            <person name="Andreopoulos B."/>
            <person name="Cheng J.F."/>
            <person name="Woyke T."/>
            <person name="Pelin A."/>
            <person name="Henrissat B."/>
            <person name="Reynolds N.K."/>
            <person name="Benny G.L."/>
            <person name="Smith M.E."/>
            <person name="James T.Y."/>
            <person name="Grigoriev I.V."/>
        </authorList>
    </citation>
    <scope>NUCLEOTIDE SEQUENCE [LARGE SCALE GENOMIC DNA]</scope>
    <source>
        <strain evidence="3">Benny S71-1</strain>
    </source>
</reference>
<dbReference type="SUPFAM" id="SSF48452">
    <property type="entry name" value="TPR-like"/>
    <property type="match status" value="1"/>
</dbReference>
<dbReference type="Proteomes" id="UP000278143">
    <property type="component" value="Unassembled WGS sequence"/>
</dbReference>
<proteinExistence type="predicted"/>
<keyword evidence="3" id="KW-1185">Reference proteome</keyword>
<feature type="compositionally biased region" description="Low complexity" evidence="1">
    <location>
        <begin position="172"/>
        <end position="193"/>
    </location>
</feature>
<dbReference type="AlphaFoldDB" id="A0A4V1J0R7"/>
<feature type="compositionally biased region" description="Acidic residues" evidence="1">
    <location>
        <begin position="93"/>
        <end position="114"/>
    </location>
</feature>
<dbReference type="OrthoDB" id="77564at2759"/>
<evidence type="ECO:0000256" key="1">
    <source>
        <dbReference type="SAM" id="MobiDB-lite"/>
    </source>
</evidence>
<dbReference type="InterPro" id="IPR011990">
    <property type="entry name" value="TPR-like_helical_dom_sf"/>
</dbReference>
<gene>
    <name evidence="2" type="ORF">SYNPS1DRAFT_31898</name>
</gene>
<protein>
    <submittedName>
        <fullName evidence="2">Uncharacterized protein</fullName>
    </submittedName>
</protein>